<keyword evidence="3" id="KW-1185">Reference proteome</keyword>
<sequence length="121" mass="13838">MMTHKEIAKLFLELAGSGKVEEAFSKFVASDFIHHNQYFKGDRAALEQAMSDAHEKSPNKAIVIKYCYKDGDTIITHSLVEKEEMNIAVVHIFRFVEDKIVELWDLGQVIEKHSPNENGLF</sequence>
<dbReference type="InterPro" id="IPR037401">
    <property type="entry name" value="SnoaL-like"/>
</dbReference>
<evidence type="ECO:0000259" key="1">
    <source>
        <dbReference type="Pfam" id="PF12680"/>
    </source>
</evidence>
<dbReference type="InterPro" id="IPR032710">
    <property type="entry name" value="NTF2-like_dom_sf"/>
</dbReference>
<dbReference type="Gene3D" id="3.10.450.50">
    <property type="match status" value="1"/>
</dbReference>
<dbReference type="EMBL" id="BSOH01000012">
    <property type="protein sequence ID" value="GLR17499.1"/>
    <property type="molecule type" value="Genomic_DNA"/>
</dbReference>
<dbReference type="Pfam" id="PF12680">
    <property type="entry name" value="SnoaL_2"/>
    <property type="match status" value="1"/>
</dbReference>
<dbReference type="SUPFAM" id="SSF54427">
    <property type="entry name" value="NTF2-like"/>
    <property type="match status" value="1"/>
</dbReference>
<dbReference type="Proteomes" id="UP001156666">
    <property type="component" value="Unassembled WGS sequence"/>
</dbReference>
<comment type="caution">
    <text evidence="2">The sequence shown here is derived from an EMBL/GenBank/DDBJ whole genome shotgun (WGS) entry which is preliminary data.</text>
</comment>
<name>A0AA37SQG0_9BACT</name>
<evidence type="ECO:0000313" key="3">
    <source>
        <dbReference type="Proteomes" id="UP001156666"/>
    </source>
</evidence>
<gene>
    <name evidence="2" type="ORF">GCM10007940_21140</name>
</gene>
<accession>A0AA37SQG0</accession>
<dbReference type="AlphaFoldDB" id="A0AA37SQG0"/>
<organism evidence="2 3">
    <name type="scientific">Portibacter lacus</name>
    <dbReference type="NCBI Taxonomy" id="1099794"/>
    <lineage>
        <taxon>Bacteria</taxon>
        <taxon>Pseudomonadati</taxon>
        <taxon>Bacteroidota</taxon>
        <taxon>Saprospiria</taxon>
        <taxon>Saprospirales</taxon>
        <taxon>Haliscomenobacteraceae</taxon>
        <taxon>Portibacter</taxon>
    </lineage>
</organism>
<reference evidence="2" key="2">
    <citation type="submission" date="2023-01" db="EMBL/GenBank/DDBJ databases">
        <title>Draft genome sequence of Portibacter lacus strain NBRC 108769.</title>
        <authorList>
            <person name="Sun Q."/>
            <person name="Mori K."/>
        </authorList>
    </citation>
    <scope>NUCLEOTIDE SEQUENCE</scope>
    <source>
        <strain evidence="2">NBRC 108769</strain>
    </source>
</reference>
<reference evidence="2" key="1">
    <citation type="journal article" date="2014" name="Int. J. Syst. Evol. Microbiol.">
        <title>Complete genome sequence of Corynebacterium casei LMG S-19264T (=DSM 44701T), isolated from a smear-ripened cheese.</title>
        <authorList>
            <consortium name="US DOE Joint Genome Institute (JGI-PGF)"/>
            <person name="Walter F."/>
            <person name="Albersmeier A."/>
            <person name="Kalinowski J."/>
            <person name="Ruckert C."/>
        </authorList>
    </citation>
    <scope>NUCLEOTIDE SEQUENCE</scope>
    <source>
        <strain evidence="2">NBRC 108769</strain>
    </source>
</reference>
<feature type="domain" description="SnoaL-like" evidence="1">
    <location>
        <begin position="11"/>
        <end position="102"/>
    </location>
</feature>
<protein>
    <submittedName>
        <fullName evidence="2">Polyketide cyclase</fullName>
    </submittedName>
</protein>
<proteinExistence type="predicted"/>
<dbReference type="RefSeq" id="WP_284284068.1">
    <property type="nucleotide sequence ID" value="NZ_BSOH01000012.1"/>
</dbReference>
<evidence type="ECO:0000313" key="2">
    <source>
        <dbReference type="EMBL" id="GLR17499.1"/>
    </source>
</evidence>